<dbReference type="SMART" id="SM00847">
    <property type="entry name" value="HA2"/>
    <property type="match status" value="1"/>
</dbReference>
<dbReference type="InterPro" id="IPR001650">
    <property type="entry name" value="Helicase_C-like"/>
</dbReference>
<name>A0A834XQ08_APHGI</name>
<accession>A0A834XQ08</accession>
<comment type="similarity">
    <text evidence="1">Belongs to the DEAD box helicase family. DEAH subfamily.</text>
</comment>
<keyword evidence="3" id="KW-0547">Nucleotide-binding</keyword>
<proteinExistence type="inferred from homology"/>
<dbReference type="GO" id="GO:0002151">
    <property type="term" value="F:G-quadruplex RNA binding"/>
    <property type="evidence" value="ECO:0007669"/>
    <property type="project" value="TreeGrafter"/>
</dbReference>
<dbReference type="InterPro" id="IPR014001">
    <property type="entry name" value="Helicase_ATP-bd"/>
</dbReference>
<dbReference type="FunFam" id="3.40.50.300:FF:000284">
    <property type="entry name" value="probable ATP-dependent RNA helicase YTHDC2"/>
    <property type="match status" value="1"/>
</dbReference>
<dbReference type="Gene3D" id="3.40.50.300">
    <property type="entry name" value="P-loop containing nucleotide triphosphate hydrolases"/>
    <property type="match status" value="2"/>
</dbReference>
<dbReference type="GO" id="GO:0003724">
    <property type="term" value="F:RNA helicase activity"/>
    <property type="evidence" value="ECO:0007669"/>
    <property type="project" value="UniProtKB-EC"/>
</dbReference>
<dbReference type="AlphaFoldDB" id="A0A834XQ08"/>
<dbReference type="GO" id="GO:0005634">
    <property type="term" value="C:nucleus"/>
    <property type="evidence" value="ECO:0007669"/>
    <property type="project" value="TreeGrafter"/>
</dbReference>
<dbReference type="PROSITE" id="PS51192">
    <property type="entry name" value="HELICASE_ATP_BIND_1"/>
    <property type="match status" value="1"/>
</dbReference>
<evidence type="ECO:0000256" key="8">
    <source>
        <dbReference type="SAM" id="MobiDB-lite"/>
    </source>
</evidence>
<dbReference type="FunFam" id="1.20.120.1080:FF:000002">
    <property type="entry name" value="Putative ATP-dependent RNA helicase DHX36"/>
    <property type="match status" value="1"/>
</dbReference>
<keyword evidence="5" id="KW-0347">Helicase</keyword>
<dbReference type="SMART" id="SM00487">
    <property type="entry name" value="DEXDc"/>
    <property type="match status" value="1"/>
</dbReference>
<dbReference type="EC" id="3.6.4.13" evidence="2"/>
<dbReference type="OrthoDB" id="5600252at2759"/>
<evidence type="ECO:0000259" key="9">
    <source>
        <dbReference type="PROSITE" id="PS51192"/>
    </source>
</evidence>
<dbReference type="GO" id="GO:0051880">
    <property type="term" value="F:G-quadruplex DNA binding"/>
    <property type="evidence" value="ECO:0007669"/>
    <property type="project" value="TreeGrafter"/>
</dbReference>
<evidence type="ECO:0000256" key="3">
    <source>
        <dbReference type="ARBA" id="ARBA00022741"/>
    </source>
</evidence>
<evidence type="ECO:0000256" key="2">
    <source>
        <dbReference type="ARBA" id="ARBA00012552"/>
    </source>
</evidence>
<dbReference type="PROSITE" id="PS51194">
    <property type="entry name" value="HELICASE_CTER"/>
    <property type="match status" value="1"/>
</dbReference>
<reference evidence="11 12" key="1">
    <citation type="submission" date="2020-08" db="EMBL/GenBank/DDBJ databases">
        <title>Aphidius gifuensis genome sequencing and assembly.</title>
        <authorList>
            <person name="Du Z."/>
        </authorList>
    </citation>
    <scope>NUCLEOTIDE SEQUENCE [LARGE SCALE GENOMIC DNA]</scope>
    <source>
        <strain evidence="11">YNYX2018</strain>
        <tissue evidence="11">Adults</tissue>
    </source>
</reference>
<keyword evidence="7" id="KW-0694">RNA-binding</keyword>
<keyword evidence="6" id="KW-0067">ATP-binding</keyword>
<dbReference type="GO" id="GO:0005524">
    <property type="term" value="F:ATP binding"/>
    <property type="evidence" value="ECO:0007669"/>
    <property type="project" value="UniProtKB-KW"/>
</dbReference>
<dbReference type="Pfam" id="PF00270">
    <property type="entry name" value="DEAD"/>
    <property type="match status" value="1"/>
</dbReference>
<dbReference type="Proteomes" id="UP000639338">
    <property type="component" value="Unassembled WGS sequence"/>
</dbReference>
<keyword evidence="4" id="KW-0378">Hydrolase</keyword>
<dbReference type="InterPro" id="IPR011545">
    <property type="entry name" value="DEAD/DEAH_box_helicase_dom"/>
</dbReference>
<dbReference type="Gene3D" id="1.20.120.1080">
    <property type="match status" value="1"/>
</dbReference>
<dbReference type="InterPro" id="IPR027417">
    <property type="entry name" value="P-loop_NTPase"/>
</dbReference>
<evidence type="ECO:0000256" key="7">
    <source>
        <dbReference type="ARBA" id="ARBA00022884"/>
    </source>
</evidence>
<evidence type="ECO:0000256" key="6">
    <source>
        <dbReference type="ARBA" id="ARBA00022840"/>
    </source>
</evidence>
<dbReference type="PROSITE" id="PS00690">
    <property type="entry name" value="DEAH_ATP_HELICASE"/>
    <property type="match status" value="1"/>
</dbReference>
<dbReference type="InterPro" id="IPR002464">
    <property type="entry name" value="DNA/RNA_helicase_DEAH_CS"/>
</dbReference>
<dbReference type="CDD" id="cd18791">
    <property type="entry name" value="SF2_C_RHA"/>
    <property type="match status" value="1"/>
</dbReference>
<dbReference type="GO" id="GO:0016787">
    <property type="term" value="F:hydrolase activity"/>
    <property type="evidence" value="ECO:0007669"/>
    <property type="project" value="UniProtKB-KW"/>
</dbReference>
<dbReference type="Pfam" id="PF04408">
    <property type="entry name" value="WHD_HA2"/>
    <property type="match status" value="1"/>
</dbReference>
<protein>
    <recommendedName>
        <fullName evidence="2">RNA helicase</fullName>
        <ecNumber evidence="2">3.6.4.13</ecNumber>
    </recommendedName>
</protein>
<feature type="domain" description="Helicase ATP-binding" evidence="9">
    <location>
        <begin position="209"/>
        <end position="377"/>
    </location>
</feature>
<feature type="compositionally biased region" description="Polar residues" evidence="8">
    <location>
        <begin position="33"/>
        <end position="48"/>
    </location>
</feature>
<dbReference type="InterPro" id="IPR059023">
    <property type="entry name" value="RNA_hel_CTD"/>
</dbReference>
<dbReference type="PANTHER" id="PTHR18934">
    <property type="entry name" value="ATP-DEPENDENT RNA HELICASE"/>
    <property type="match status" value="1"/>
</dbReference>
<dbReference type="EMBL" id="JACMRX010000005">
    <property type="protein sequence ID" value="KAF7990021.1"/>
    <property type="molecule type" value="Genomic_DNA"/>
</dbReference>
<feature type="region of interest" description="Disordered" evidence="8">
    <location>
        <begin position="1"/>
        <end position="70"/>
    </location>
</feature>
<sequence>MSNRYFNSDRNHETYYSQSHSENWEHGGPSVGGNFQANASGYFNQGQSFGRGRGRGRGSHPPGLSGKQIGLFYRDKSKKKAEKKDTQTYFSLNSSVERNVESFLDKLKTPYTQENNGNDDTTMKNNKLQEKYNCIQDSHFKRKYLDIVSGNIQYNLTKSMLLSSKLHQNEKLDEQLLDKQKQRQGLDGYIKMMKIREKLPSFKMKDKILDLINGNQVVVISGETGCGKTTQVAQFILDDEIERKRGSITKIICTQPRRISAISVADRVAAERAEELGDSVGYQIRLEKVMCRDYGSILFCTTGLLLQFMQGDPALRDYSHIILDEIHERNTESDFIITLLKQVIQKRSDLKIILMSATLNSERFSKYYNNCPNIHIPGFTYPVDDYYLEDVLELTRFRFPPAPKLPNNYKKHLKKFKEIKNKVSDYEGFIEPALRQMEHEKIYSQHVINELRNSNSEVLNLDLIQSLLEYICQTKKQGAILIFLPGIIDITNLNKNLLSSGYFNSNKFLIYSLHSRLPTNEQKMIFKTPMNGVRKIIIATTIAETSITIEDVVYVIDCGRTKLSRFDVNKNIETLEPEWISIANSKQRRGRAGRVQTGEYYRLYTKAREMTFDQYPTPEMLRTPLDQVILKAKILQLGQITCFLSCVMDPPEDRAIELSLDLLRSLNALDSNENLTPLGYHLAQLPLDPRTGKMILWASMFSCVEPVFSIAASLAFKDAFYCPLGKEDEANKAKLELGMGQYSDHIALAEALRQFERAYHYRNAGHFCSKFFLSQNTLKLLMDMKKQFAKYLYDMKFLDSDNPNDAISNRNSDNLAMIKAIVCAGLFPNVAIVKRTGKFPALKTTEDGNVKIHPSSINAKANQLPTPYVTYFLKQKSTAIYLHDTTCVDEAALIFSSSKCSIKRLGPRSQITLNDSISFLCKDSTADMVQKLREELDKLLEYKITHPGTISLDSHGGLVIRAIIELVSNANIQSPNY</sequence>
<dbReference type="Pfam" id="PF00271">
    <property type="entry name" value="Helicase_C"/>
    <property type="match status" value="1"/>
</dbReference>
<evidence type="ECO:0000256" key="1">
    <source>
        <dbReference type="ARBA" id="ARBA00008792"/>
    </source>
</evidence>
<feature type="domain" description="Helicase C-terminal" evidence="10">
    <location>
        <begin position="466"/>
        <end position="636"/>
    </location>
</feature>
<dbReference type="Pfam" id="PF21010">
    <property type="entry name" value="HA2_C"/>
    <property type="match status" value="1"/>
</dbReference>
<dbReference type="SMART" id="SM00490">
    <property type="entry name" value="HELICc"/>
    <property type="match status" value="1"/>
</dbReference>
<evidence type="ECO:0000259" key="10">
    <source>
        <dbReference type="PROSITE" id="PS51194"/>
    </source>
</evidence>
<dbReference type="InterPro" id="IPR011709">
    <property type="entry name" value="DEAD-box_helicase_OB_fold"/>
</dbReference>
<dbReference type="InterPro" id="IPR007502">
    <property type="entry name" value="Helicase-assoc_dom"/>
</dbReference>
<evidence type="ECO:0000313" key="11">
    <source>
        <dbReference type="EMBL" id="KAF7990021.1"/>
    </source>
</evidence>
<dbReference type="InterPro" id="IPR048333">
    <property type="entry name" value="HA2_WH"/>
</dbReference>
<gene>
    <name evidence="11" type="ORF">HCN44_008695</name>
</gene>
<dbReference type="GO" id="GO:0005737">
    <property type="term" value="C:cytoplasm"/>
    <property type="evidence" value="ECO:0007669"/>
    <property type="project" value="TreeGrafter"/>
</dbReference>
<evidence type="ECO:0000256" key="4">
    <source>
        <dbReference type="ARBA" id="ARBA00022801"/>
    </source>
</evidence>
<evidence type="ECO:0000313" key="12">
    <source>
        <dbReference type="Proteomes" id="UP000639338"/>
    </source>
</evidence>
<dbReference type="Pfam" id="PF07717">
    <property type="entry name" value="OB_NTP_bind"/>
    <property type="match status" value="1"/>
</dbReference>
<dbReference type="Pfam" id="PF26026">
    <property type="entry name" value="RNA_hel_CTD"/>
    <property type="match status" value="1"/>
</dbReference>
<dbReference type="SUPFAM" id="SSF52540">
    <property type="entry name" value="P-loop containing nucleoside triphosphate hydrolases"/>
    <property type="match status" value="1"/>
</dbReference>
<dbReference type="GO" id="GO:0003678">
    <property type="term" value="F:DNA helicase activity"/>
    <property type="evidence" value="ECO:0007669"/>
    <property type="project" value="TreeGrafter"/>
</dbReference>
<evidence type="ECO:0000256" key="5">
    <source>
        <dbReference type="ARBA" id="ARBA00022806"/>
    </source>
</evidence>
<organism evidence="11 12">
    <name type="scientific">Aphidius gifuensis</name>
    <name type="common">Parasitoid wasp</name>
    <dbReference type="NCBI Taxonomy" id="684658"/>
    <lineage>
        <taxon>Eukaryota</taxon>
        <taxon>Metazoa</taxon>
        <taxon>Ecdysozoa</taxon>
        <taxon>Arthropoda</taxon>
        <taxon>Hexapoda</taxon>
        <taxon>Insecta</taxon>
        <taxon>Pterygota</taxon>
        <taxon>Neoptera</taxon>
        <taxon>Endopterygota</taxon>
        <taxon>Hymenoptera</taxon>
        <taxon>Apocrita</taxon>
        <taxon>Ichneumonoidea</taxon>
        <taxon>Braconidae</taxon>
        <taxon>Aphidiinae</taxon>
        <taxon>Aphidius</taxon>
    </lineage>
</organism>
<dbReference type="PANTHER" id="PTHR18934:SF237">
    <property type="entry name" value="ATP-DEPENDENT DNA_RNA HELICASE DHX36"/>
    <property type="match status" value="1"/>
</dbReference>
<comment type="caution">
    <text evidence="11">The sequence shown here is derived from an EMBL/GenBank/DDBJ whole genome shotgun (WGS) entry which is preliminary data.</text>
</comment>
<keyword evidence="12" id="KW-1185">Reference proteome</keyword>